<dbReference type="EMBL" id="VGIR01000028">
    <property type="protein sequence ID" value="MBM3331402.1"/>
    <property type="molecule type" value="Genomic_DNA"/>
</dbReference>
<dbReference type="SUPFAM" id="SSF63411">
    <property type="entry name" value="LuxS/MPP-like metallohydrolase"/>
    <property type="match status" value="2"/>
</dbReference>
<evidence type="ECO:0000313" key="10">
    <source>
        <dbReference type="Proteomes" id="UP000779900"/>
    </source>
</evidence>
<evidence type="ECO:0000256" key="3">
    <source>
        <dbReference type="ARBA" id="ARBA00022801"/>
    </source>
</evidence>
<dbReference type="Pfam" id="PF00675">
    <property type="entry name" value="Peptidase_M16"/>
    <property type="match status" value="1"/>
</dbReference>
<evidence type="ECO:0000256" key="2">
    <source>
        <dbReference type="ARBA" id="ARBA00022670"/>
    </source>
</evidence>
<feature type="domain" description="Peptidase M16 C-terminal" evidence="8">
    <location>
        <begin position="263"/>
        <end position="441"/>
    </location>
</feature>
<dbReference type="PANTHER" id="PTHR43690">
    <property type="entry name" value="NARDILYSIN"/>
    <property type="match status" value="1"/>
</dbReference>
<comment type="caution">
    <text evidence="9">The sequence shown here is derived from an EMBL/GenBank/DDBJ whole genome shotgun (WGS) entry which is preliminary data.</text>
</comment>
<feature type="domain" description="Peptidase M16 N-terminal" evidence="7">
    <location>
        <begin position="114"/>
        <end position="245"/>
    </location>
</feature>
<dbReference type="PANTHER" id="PTHR43690:SF17">
    <property type="entry name" value="PROTEIN YHJJ"/>
    <property type="match status" value="1"/>
</dbReference>
<evidence type="ECO:0000256" key="4">
    <source>
        <dbReference type="ARBA" id="ARBA00022833"/>
    </source>
</evidence>
<evidence type="ECO:0000259" key="7">
    <source>
        <dbReference type="Pfam" id="PF00675"/>
    </source>
</evidence>
<feature type="compositionally biased region" description="Basic and acidic residues" evidence="6">
    <location>
        <begin position="313"/>
        <end position="326"/>
    </location>
</feature>
<keyword evidence="5" id="KW-0482">Metalloprotease</keyword>
<sequence>MPWRWIPKLEFRALRIGHSTVSGIARTGRAWASFSRTTVARTPHPRRRHQCSGVVRPKKRQRWQMDPEKHGIRHSVFGLTLLASLAAIQLAAASDIESRVFEYDLKNGLHIIVYVDSSAPVATTSVWYKVGSYDEPLGHTGLSHMLEHMTFKHTDFYKPGQLDRIIDSAGGNNNGFTSTYLTCYYEDFAKDRYELAMKIEAARMGTCVFPDSEFASEHQVVSEERRLRDNHPAGELWEQFGATAQLVNPERNPTIGWSDDVRNFTVEKVREWYARHYNPANALLVVAGDVRPDEVQANAEKHFGKLTGQPVSRPDHYNSEPKQNGERRITIRKRVRVPSLITGYQVPGIRDSAWYAGEVAGSILGGGETSRLHRKLVKELGLATSVWSGSGVSRDPSLFQVGVTPKAESLIPRIERVVQAEMDRAGTELATERELQQVRNQVLAGQAFRRDNMFGISYWLASSHILFGTWRQVIEYSERINRVTAEQVRDYCAAWLKPDNRTTGILISAKEAK</sequence>
<dbReference type="InterPro" id="IPR011249">
    <property type="entry name" value="Metalloenz_LuxS/M16"/>
</dbReference>
<dbReference type="InterPro" id="IPR050626">
    <property type="entry name" value="Peptidase_M16"/>
</dbReference>
<evidence type="ECO:0000313" key="9">
    <source>
        <dbReference type="EMBL" id="MBM3331402.1"/>
    </source>
</evidence>
<dbReference type="GO" id="GO:0046872">
    <property type="term" value="F:metal ion binding"/>
    <property type="evidence" value="ECO:0007669"/>
    <property type="project" value="InterPro"/>
</dbReference>
<name>A0A937XE69_UNCW3</name>
<dbReference type="GO" id="GO:0008237">
    <property type="term" value="F:metallopeptidase activity"/>
    <property type="evidence" value="ECO:0007669"/>
    <property type="project" value="UniProtKB-KW"/>
</dbReference>
<organism evidence="9 10">
    <name type="scientific">candidate division WOR-3 bacterium</name>
    <dbReference type="NCBI Taxonomy" id="2052148"/>
    <lineage>
        <taxon>Bacteria</taxon>
        <taxon>Bacteria division WOR-3</taxon>
    </lineage>
</organism>
<dbReference type="GO" id="GO:0006508">
    <property type="term" value="P:proteolysis"/>
    <property type="evidence" value="ECO:0007669"/>
    <property type="project" value="UniProtKB-KW"/>
</dbReference>
<dbReference type="Pfam" id="PF05193">
    <property type="entry name" value="Peptidase_M16_C"/>
    <property type="match status" value="1"/>
</dbReference>
<keyword evidence="2" id="KW-0645">Protease</keyword>
<dbReference type="InterPro" id="IPR007863">
    <property type="entry name" value="Peptidase_M16_C"/>
</dbReference>
<evidence type="ECO:0000256" key="6">
    <source>
        <dbReference type="SAM" id="MobiDB-lite"/>
    </source>
</evidence>
<keyword evidence="3" id="KW-0378">Hydrolase</keyword>
<keyword evidence="4" id="KW-0862">Zinc</keyword>
<gene>
    <name evidence="9" type="ORF">FJY68_06055</name>
</gene>
<dbReference type="AlphaFoldDB" id="A0A937XE69"/>
<proteinExistence type="inferred from homology"/>
<evidence type="ECO:0000256" key="5">
    <source>
        <dbReference type="ARBA" id="ARBA00023049"/>
    </source>
</evidence>
<dbReference type="Gene3D" id="3.30.830.10">
    <property type="entry name" value="Metalloenzyme, LuxS/M16 peptidase-like"/>
    <property type="match status" value="2"/>
</dbReference>
<dbReference type="InterPro" id="IPR011765">
    <property type="entry name" value="Pept_M16_N"/>
</dbReference>
<reference evidence="9" key="1">
    <citation type="submission" date="2019-03" db="EMBL/GenBank/DDBJ databases">
        <title>Lake Tanganyika Metagenome-Assembled Genomes (MAGs).</title>
        <authorList>
            <person name="Tran P."/>
        </authorList>
    </citation>
    <scope>NUCLEOTIDE SEQUENCE</scope>
    <source>
        <strain evidence="9">K_DeepCast_150m_m2_040</strain>
    </source>
</reference>
<protein>
    <submittedName>
        <fullName evidence="9">Insulinase family protein</fullName>
    </submittedName>
</protein>
<evidence type="ECO:0000259" key="8">
    <source>
        <dbReference type="Pfam" id="PF05193"/>
    </source>
</evidence>
<dbReference type="Proteomes" id="UP000779900">
    <property type="component" value="Unassembled WGS sequence"/>
</dbReference>
<accession>A0A937XE69</accession>
<evidence type="ECO:0000256" key="1">
    <source>
        <dbReference type="ARBA" id="ARBA00007261"/>
    </source>
</evidence>
<feature type="region of interest" description="Disordered" evidence="6">
    <location>
        <begin position="303"/>
        <end position="326"/>
    </location>
</feature>
<comment type="similarity">
    <text evidence="1">Belongs to the peptidase M16 family.</text>
</comment>